<dbReference type="Ensembl" id="ENSGMOT00000020634.2">
    <property type="protein sequence ID" value="ENSGMOP00000020136.2"/>
    <property type="gene ID" value="ENSGMOG00000018732.2"/>
</dbReference>
<dbReference type="SMART" id="SM00072">
    <property type="entry name" value="GuKc"/>
    <property type="match status" value="1"/>
</dbReference>
<dbReference type="CDD" id="cd06731">
    <property type="entry name" value="PDZ1_MAGI-1_3-like"/>
    <property type="match status" value="1"/>
</dbReference>
<dbReference type="SUPFAM" id="SSF52540">
    <property type="entry name" value="P-loop containing nucleoside triphosphate hydrolases"/>
    <property type="match status" value="1"/>
</dbReference>
<dbReference type="InterPro" id="IPR001478">
    <property type="entry name" value="PDZ"/>
</dbReference>
<dbReference type="Gene3D" id="2.30.42.10">
    <property type="match status" value="6"/>
</dbReference>
<dbReference type="InterPro" id="IPR008144">
    <property type="entry name" value="Guanylate_kin-like_dom"/>
</dbReference>
<organism evidence="8 9">
    <name type="scientific">Gadus morhua</name>
    <name type="common">Atlantic cod</name>
    <dbReference type="NCBI Taxonomy" id="8049"/>
    <lineage>
        <taxon>Eukaryota</taxon>
        <taxon>Metazoa</taxon>
        <taxon>Chordata</taxon>
        <taxon>Craniata</taxon>
        <taxon>Vertebrata</taxon>
        <taxon>Euteleostomi</taxon>
        <taxon>Actinopterygii</taxon>
        <taxon>Neopterygii</taxon>
        <taxon>Teleostei</taxon>
        <taxon>Neoteleostei</taxon>
        <taxon>Acanthomorphata</taxon>
        <taxon>Zeiogadaria</taxon>
        <taxon>Gadariae</taxon>
        <taxon>Gadiformes</taxon>
        <taxon>Gadoidei</taxon>
        <taxon>Gadidae</taxon>
        <taxon>Gadus</taxon>
    </lineage>
</organism>
<dbReference type="AlphaFoldDB" id="A0A8C4ZS38"/>
<dbReference type="GO" id="GO:0001750">
    <property type="term" value="C:photoreceptor outer segment"/>
    <property type="evidence" value="ECO:0007669"/>
    <property type="project" value="UniProtKB-SubCell"/>
</dbReference>
<feature type="region of interest" description="Disordered" evidence="4">
    <location>
        <begin position="1204"/>
        <end position="1277"/>
    </location>
</feature>
<keyword evidence="9" id="KW-1185">Reference proteome</keyword>
<evidence type="ECO:0000256" key="4">
    <source>
        <dbReference type="SAM" id="MobiDB-lite"/>
    </source>
</evidence>
<dbReference type="PANTHER" id="PTHR10316">
    <property type="entry name" value="MEMBRANE ASSOCIATED GUANYLATE KINASE-RELATED"/>
    <property type="match status" value="1"/>
</dbReference>
<dbReference type="Proteomes" id="UP000694546">
    <property type="component" value="Chromosome 9"/>
</dbReference>
<dbReference type="CDD" id="cd06730">
    <property type="entry name" value="PDZ0_MAGI-1_3-like"/>
    <property type="match status" value="1"/>
</dbReference>
<dbReference type="GO" id="GO:0007399">
    <property type="term" value="P:nervous system development"/>
    <property type="evidence" value="ECO:0007669"/>
    <property type="project" value="UniProtKB-KW"/>
</dbReference>
<dbReference type="GO" id="GO:0005923">
    <property type="term" value="C:bicellular tight junction"/>
    <property type="evidence" value="ECO:0007669"/>
    <property type="project" value="UniProtKB-SubCell"/>
</dbReference>
<dbReference type="GO" id="GO:0030425">
    <property type="term" value="C:dendrite"/>
    <property type="evidence" value="ECO:0007669"/>
    <property type="project" value="TreeGrafter"/>
</dbReference>
<feature type="domain" description="PDZ" evidence="7">
    <location>
        <begin position="721"/>
        <end position="811"/>
    </location>
</feature>
<dbReference type="Gene3D" id="3.30.63.10">
    <property type="entry name" value="Guanylate Kinase phosphate binding domain"/>
    <property type="match status" value="1"/>
</dbReference>
<dbReference type="SUPFAM" id="SSF51045">
    <property type="entry name" value="WW domain"/>
    <property type="match status" value="2"/>
</dbReference>
<dbReference type="PROSITE" id="PS00856">
    <property type="entry name" value="GUANYLATE_KINASE_1"/>
    <property type="match status" value="1"/>
</dbReference>
<proteinExistence type="predicted"/>
<evidence type="ECO:0000259" key="7">
    <source>
        <dbReference type="PROSITE" id="PS50106"/>
    </source>
</evidence>
<feature type="compositionally biased region" description="Basic and acidic residues" evidence="4">
    <location>
        <begin position="1211"/>
        <end position="1227"/>
    </location>
</feature>
<dbReference type="SMART" id="SM00456">
    <property type="entry name" value="WW"/>
    <property type="match status" value="2"/>
</dbReference>
<dbReference type="GO" id="GO:0005770">
    <property type="term" value="C:late endosome"/>
    <property type="evidence" value="ECO:0007669"/>
    <property type="project" value="UniProtKB-SubCell"/>
</dbReference>
<reference evidence="8" key="1">
    <citation type="submission" date="2025-08" db="UniProtKB">
        <authorList>
            <consortium name="Ensembl"/>
        </authorList>
    </citation>
    <scope>IDENTIFICATION</scope>
</reference>
<feature type="region of interest" description="Disordered" evidence="4">
    <location>
        <begin position="1021"/>
        <end position="1065"/>
    </location>
</feature>
<dbReference type="CDD" id="cd00201">
    <property type="entry name" value="WW"/>
    <property type="match status" value="2"/>
</dbReference>
<sequence length="1277" mass="139354">MSKSLKKKNHWTNKVHEAVVTRSREGELGFELKGGAENGQFPHFGEVKPGSKASVQNGKLAQDELLLEVNDMPVAGLTTRDVLAVIKHCKDPVRLKCVKQGGVVDKDLRHYLNLRFSKGSVDNDHQQIIRDNLYLRTVPCTTRQPKEGEVPGVDYNFVSVERFMELEQSGALLESGTYEDNFYGTPKPPAEPSPSAPPLNVSEALLPGARPSAQGKRKRNQSVSNMEQRSSLEPPEEEDDDSPVVNGNGVVITPESSELEDKSTDASGEGPEESPSQGPSSVEPTAEGGEAPKSPPKTPIKAPDTEDEDLGPLPDNWEMAYTEKGEVYFIDHNTKTTSWLDPRLAKKAKPPEECQEDELPYGWEKIDDPIYGSYYVDHINRRTQFENPVLEAKRRVDQQQQIQSQGLSSLPLPSIYRERPLFTRDPTQLKGSFLSTALHKSSMGFGFTIIGGDEPDEFLQVKSVIPEGPAAQDAKMDTGDVIVYINDVCVLGTTHADVVKLFQSVPIGHSVTLVLCRGYPLPFDPEAGAAALTPMGMEQRPLVVNGRGGYDPYLEYLSLTAGPGAGAGLLTVTMVKGPEGFGFTIADSPTGQRVKQVLDPGSQGAGGLLEGDLILEVNQQAVAGAGHGRVVELLKECPVGGEAQLLIQRPASGHISPWKTAKQVKTQGGSVLTPGAVFPQHRSSVPDPTDPYDLSKPDPYDLYEKSRAIYESRRPEYQEVEVHLLREKTGFGFRILGGDEAVQAVSPDARDKIVIGAIIENTPAERDGRLRPGDELISVDKMVVAGKPHRYVIDLMHAAARNGQVSLTVRRRLLIPGEACPVNGRSPGSISTQHSSPRSDAASGLSTTGPPHVAAPPLEGGGLQTSDVIIHRKENEGFGFVIISSLNRPENAAIITVPHKIGRIIEASPADRCRRLKVGDRILAVNGQSIITMPHADIVKLIKDAGLAVTLHIIPEEGGYPEEEEDPHSGPNSEKQSPQTQKQSPQAQKQSPQAQPSPSSQLPLSERFPWCHYRSEVKARQDVKPDIRQPPFTDYRQPPVDYRQPPVDYRQPPVDYRQPPVDYRQPPDYDYFTVELEKSLKGFGFSIRGGREYKMDLFVLRLAEDGPAIRNGRMRVGDQIIEINGDSTRDMTHARAIELIKRGSGQVPDYGEPAARPLSSLPLALEPSARYLYDPSAPCCESQDLQSAGSAWLRDSLVDVSVNGGAPPGKLLDRLEPRDSLPKEGRRFSGISGQCCPSHRTEGLTGPSSTALPGPWRSPGPDRLPGTLRSWTSTVSR</sequence>
<dbReference type="GO" id="GO:0031697">
    <property type="term" value="F:beta-1 adrenergic receptor binding"/>
    <property type="evidence" value="ECO:0007669"/>
    <property type="project" value="TreeGrafter"/>
</dbReference>
<dbReference type="InterPro" id="IPR036020">
    <property type="entry name" value="WW_dom_sf"/>
</dbReference>
<dbReference type="InterPro" id="IPR020590">
    <property type="entry name" value="Guanylate_kinase_CS"/>
</dbReference>
<dbReference type="PROSITE" id="PS50106">
    <property type="entry name" value="PDZ"/>
    <property type="match status" value="6"/>
</dbReference>
<name>A0A8C4ZS38_GADMO</name>
<feature type="compositionally biased region" description="Low complexity" evidence="4">
    <location>
        <begin position="976"/>
        <end position="1005"/>
    </location>
</feature>
<feature type="domain" description="PDZ" evidence="7">
    <location>
        <begin position="17"/>
        <end position="101"/>
    </location>
</feature>
<dbReference type="GO" id="GO:0005524">
    <property type="term" value="F:ATP binding"/>
    <property type="evidence" value="ECO:0007669"/>
    <property type="project" value="UniProtKB-KW"/>
</dbReference>
<dbReference type="GO" id="GO:0007165">
    <property type="term" value="P:signal transduction"/>
    <property type="evidence" value="ECO:0007669"/>
    <property type="project" value="TreeGrafter"/>
</dbReference>
<dbReference type="SUPFAM" id="SSF50156">
    <property type="entry name" value="PDZ domain-like"/>
    <property type="match status" value="6"/>
</dbReference>
<feature type="compositionally biased region" description="Low complexity" evidence="4">
    <location>
        <begin position="267"/>
        <end position="284"/>
    </location>
</feature>
<evidence type="ECO:0000313" key="8">
    <source>
        <dbReference type="Ensembl" id="ENSGMOP00000020136.2"/>
    </source>
</evidence>
<evidence type="ECO:0000256" key="3">
    <source>
        <dbReference type="ARBA" id="ARBA00023136"/>
    </source>
</evidence>
<feature type="compositionally biased region" description="Polar residues" evidence="4">
    <location>
        <begin position="826"/>
        <end position="849"/>
    </location>
</feature>
<feature type="domain" description="PDZ" evidence="7">
    <location>
        <begin position="435"/>
        <end position="504"/>
    </location>
</feature>
<accession>A0A8C4ZS38</accession>
<evidence type="ECO:0000256" key="1">
    <source>
        <dbReference type="ARBA" id="ARBA00004170"/>
    </source>
</evidence>
<dbReference type="PANTHER" id="PTHR10316:SF78">
    <property type="entry name" value="MEMBRANE-ASSOCIATED GUANYLATE KINASE, WW AND PDZ DOMAIN-CONTAINING PROTEIN 2 ISOFORM X1"/>
    <property type="match status" value="1"/>
</dbReference>
<feature type="region of interest" description="Disordered" evidence="4">
    <location>
        <begin position="958"/>
        <end position="1005"/>
    </location>
</feature>
<reference evidence="8" key="2">
    <citation type="submission" date="2025-09" db="UniProtKB">
        <authorList>
            <consortium name="Ensembl"/>
        </authorList>
    </citation>
    <scope>IDENTIFICATION</scope>
</reference>
<dbReference type="GO" id="GO:0001917">
    <property type="term" value="C:photoreceptor inner segment"/>
    <property type="evidence" value="ECO:0007669"/>
    <property type="project" value="UniProtKB-SubCell"/>
</dbReference>
<feature type="region of interest" description="Disordered" evidence="4">
    <location>
        <begin position="177"/>
        <end position="315"/>
    </location>
</feature>
<dbReference type="GO" id="GO:0030159">
    <property type="term" value="F:signaling receptor complex adaptor activity"/>
    <property type="evidence" value="ECO:0007669"/>
    <property type="project" value="TreeGrafter"/>
</dbReference>
<keyword evidence="3" id="KW-0472">Membrane</keyword>
<evidence type="ECO:0000259" key="5">
    <source>
        <dbReference type="PROSITE" id="PS50020"/>
    </source>
</evidence>
<dbReference type="Pfam" id="PF00595">
    <property type="entry name" value="PDZ"/>
    <property type="match status" value="4"/>
</dbReference>
<dbReference type="PROSITE" id="PS50052">
    <property type="entry name" value="GUANYLATE_KINASE_2"/>
    <property type="match status" value="1"/>
</dbReference>
<feature type="compositionally biased region" description="Pro residues" evidence="4">
    <location>
        <begin position="186"/>
        <end position="197"/>
    </location>
</feature>
<dbReference type="InterPro" id="IPR001202">
    <property type="entry name" value="WW_dom"/>
</dbReference>
<keyword evidence="2" id="KW-0677">Repeat</keyword>
<dbReference type="Pfam" id="PF00625">
    <property type="entry name" value="Guanylate_kin"/>
    <property type="match status" value="1"/>
</dbReference>
<feature type="domain" description="WW" evidence="5">
    <location>
        <begin position="311"/>
        <end position="344"/>
    </location>
</feature>
<dbReference type="GO" id="GO:0046332">
    <property type="term" value="F:SMAD binding"/>
    <property type="evidence" value="ECO:0007669"/>
    <property type="project" value="TreeGrafter"/>
</dbReference>
<dbReference type="CDD" id="cd06732">
    <property type="entry name" value="PDZ2_MAGI-1_3-like"/>
    <property type="match status" value="1"/>
</dbReference>
<dbReference type="Gene3D" id="2.20.70.10">
    <property type="match status" value="2"/>
</dbReference>
<dbReference type="GO" id="GO:0070699">
    <property type="term" value="F:type II activin receptor binding"/>
    <property type="evidence" value="ECO:0007669"/>
    <property type="project" value="TreeGrafter"/>
</dbReference>
<evidence type="ECO:0000313" key="9">
    <source>
        <dbReference type="Proteomes" id="UP000694546"/>
    </source>
</evidence>
<dbReference type="Pfam" id="PF16663">
    <property type="entry name" value="MAGI_u1"/>
    <property type="match status" value="1"/>
</dbReference>
<dbReference type="GO" id="GO:0045202">
    <property type="term" value="C:synapse"/>
    <property type="evidence" value="ECO:0007669"/>
    <property type="project" value="UniProtKB-SubCell"/>
</dbReference>
<dbReference type="CDD" id="cd06733">
    <property type="entry name" value="PDZ3_MAGI-1_3-like"/>
    <property type="match status" value="1"/>
</dbReference>
<dbReference type="PROSITE" id="PS01159">
    <property type="entry name" value="WW_DOMAIN_1"/>
    <property type="match status" value="2"/>
</dbReference>
<feature type="domain" description="Guanylate kinase-like" evidence="6">
    <location>
        <begin position="90"/>
        <end position="185"/>
    </location>
</feature>
<evidence type="ECO:0000259" key="6">
    <source>
        <dbReference type="PROSITE" id="PS50052"/>
    </source>
</evidence>
<feature type="domain" description="WW" evidence="5">
    <location>
        <begin position="357"/>
        <end position="390"/>
    </location>
</feature>
<feature type="region of interest" description="Disordered" evidence="4">
    <location>
        <begin position="818"/>
        <end position="860"/>
    </location>
</feature>
<dbReference type="GO" id="GO:0006897">
    <property type="term" value="P:endocytosis"/>
    <property type="evidence" value="ECO:0007669"/>
    <property type="project" value="UniProtKB-KW"/>
</dbReference>
<dbReference type="GO" id="GO:0005814">
    <property type="term" value="C:centriole"/>
    <property type="evidence" value="ECO:0007669"/>
    <property type="project" value="UniProtKB-SubCell"/>
</dbReference>
<dbReference type="InterPro" id="IPR041489">
    <property type="entry name" value="PDZ_6"/>
</dbReference>
<dbReference type="Pfam" id="PF00397">
    <property type="entry name" value="WW"/>
    <property type="match status" value="1"/>
</dbReference>
<feature type="domain" description="PDZ" evidence="7">
    <location>
        <begin position="571"/>
        <end position="636"/>
    </location>
</feature>
<dbReference type="PROSITE" id="PS50020">
    <property type="entry name" value="WW_DOMAIN_2"/>
    <property type="match status" value="2"/>
</dbReference>
<dbReference type="InterPro" id="IPR008145">
    <property type="entry name" value="GK/Ca_channel_bsu"/>
</dbReference>
<dbReference type="Pfam" id="PF17820">
    <property type="entry name" value="PDZ_6"/>
    <property type="match status" value="2"/>
</dbReference>
<feature type="domain" description="PDZ" evidence="7">
    <location>
        <begin position="1073"/>
        <end position="1147"/>
    </location>
</feature>
<comment type="subcellular location">
    <subcellularLocation>
        <location evidence="1">Membrane</location>
        <topology evidence="1">Peripheral membrane protein</topology>
    </subcellularLocation>
</comment>
<dbReference type="CDD" id="cd06735">
    <property type="entry name" value="PDZ5_MAGI-1_3-like"/>
    <property type="match status" value="1"/>
</dbReference>
<dbReference type="GeneTree" id="ENSGT00940000155057"/>
<dbReference type="SMART" id="SM00228">
    <property type="entry name" value="PDZ"/>
    <property type="match status" value="6"/>
</dbReference>
<feature type="region of interest" description="Disordered" evidence="4">
    <location>
        <begin position="676"/>
        <end position="698"/>
    </location>
</feature>
<evidence type="ECO:0000256" key="2">
    <source>
        <dbReference type="ARBA" id="ARBA00022737"/>
    </source>
</evidence>
<feature type="domain" description="PDZ" evidence="7">
    <location>
        <begin position="867"/>
        <end position="957"/>
    </location>
</feature>
<dbReference type="InterPro" id="IPR036034">
    <property type="entry name" value="PDZ_sf"/>
</dbReference>
<dbReference type="GO" id="GO:0043113">
    <property type="term" value="P:receptor clustering"/>
    <property type="evidence" value="ECO:0007669"/>
    <property type="project" value="TreeGrafter"/>
</dbReference>
<dbReference type="InterPro" id="IPR027417">
    <property type="entry name" value="P-loop_NTPase"/>
</dbReference>
<protein>
    <submittedName>
        <fullName evidence="8">Membrane associated guanylate kinase, WW and PDZ domain containing 2b</fullName>
    </submittedName>
</protein>
<dbReference type="CDD" id="cd06734">
    <property type="entry name" value="PDZ4_MAGI-1_3-like"/>
    <property type="match status" value="1"/>
</dbReference>
<dbReference type="GO" id="GO:0005886">
    <property type="term" value="C:plasma membrane"/>
    <property type="evidence" value="ECO:0007669"/>
    <property type="project" value="UniProtKB-ARBA"/>
</dbReference>